<name>A0A8J3FPB4_9ACTN</name>
<dbReference type="SMART" id="SM00091">
    <property type="entry name" value="PAS"/>
    <property type="match status" value="1"/>
</dbReference>
<evidence type="ECO:0000256" key="2">
    <source>
        <dbReference type="SAM" id="Phobius"/>
    </source>
</evidence>
<accession>A0A8J3FPB4</accession>
<feature type="transmembrane region" description="Helical" evidence="2">
    <location>
        <begin position="99"/>
        <end position="118"/>
    </location>
</feature>
<feature type="transmembrane region" description="Helical" evidence="2">
    <location>
        <begin position="260"/>
        <end position="278"/>
    </location>
</feature>
<dbReference type="PROSITE" id="PS50112">
    <property type="entry name" value="PAS"/>
    <property type="match status" value="1"/>
</dbReference>
<dbReference type="SUPFAM" id="SSF55073">
    <property type="entry name" value="Nucleotide cyclase"/>
    <property type="match status" value="1"/>
</dbReference>
<keyword evidence="2" id="KW-1133">Transmembrane helix</keyword>
<comment type="caution">
    <text evidence="6">The sequence shown here is derived from an EMBL/GenBank/DDBJ whole genome shotgun (WGS) entry which is preliminary data.</text>
</comment>
<feature type="transmembrane region" description="Helical" evidence="2">
    <location>
        <begin position="162"/>
        <end position="183"/>
    </location>
</feature>
<dbReference type="Gene3D" id="3.30.70.270">
    <property type="match status" value="1"/>
</dbReference>
<evidence type="ECO:0000313" key="6">
    <source>
        <dbReference type="EMBL" id="GGK98289.1"/>
    </source>
</evidence>
<dbReference type="CDD" id="cd00130">
    <property type="entry name" value="PAS"/>
    <property type="match status" value="1"/>
</dbReference>
<keyword evidence="2" id="KW-0472">Membrane</keyword>
<feature type="transmembrane region" description="Helical" evidence="2">
    <location>
        <begin position="39"/>
        <end position="55"/>
    </location>
</feature>
<dbReference type="SUPFAM" id="SSF55785">
    <property type="entry name" value="PYP-like sensor domain (PAS domain)"/>
    <property type="match status" value="1"/>
</dbReference>
<dbReference type="EMBL" id="BMMX01000015">
    <property type="protein sequence ID" value="GGK98289.1"/>
    <property type="molecule type" value="Genomic_DNA"/>
</dbReference>
<dbReference type="PANTHER" id="PTHR44757:SF2">
    <property type="entry name" value="BIOFILM ARCHITECTURE MAINTENANCE PROTEIN MBAA"/>
    <property type="match status" value="1"/>
</dbReference>
<dbReference type="Pfam" id="PF00989">
    <property type="entry name" value="PAS"/>
    <property type="match status" value="1"/>
</dbReference>
<feature type="transmembrane region" description="Helical" evidence="2">
    <location>
        <begin position="195"/>
        <end position="215"/>
    </location>
</feature>
<protein>
    <recommendedName>
        <fullName evidence="8">PAS domain S-box-containing protein/diguanylate cyclase (GGDEF) domain-containing protein</fullName>
    </recommendedName>
</protein>
<keyword evidence="7" id="KW-1185">Reference proteome</keyword>
<keyword evidence="2" id="KW-0812">Transmembrane</keyword>
<evidence type="ECO:0000259" key="5">
    <source>
        <dbReference type="PROSITE" id="PS50887"/>
    </source>
</evidence>
<evidence type="ECO:0000259" key="4">
    <source>
        <dbReference type="PROSITE" id="PS50113"/>
    </source>
</evidence>
<dbReference type="CDD" id="cd01949">
    <property type="entry name" value="GGDEF"/>
    <property type="match status" value="1"/>
</dbReference>
<dbReference type="InterPro" id="IPR035965">
    <property type="entry name" value="PAS-like_dom_sf"/>
</dbReference>
<organism evidence="6 7">
    <name type="scientific">Mangrovihabitans endophyticus</name>
    <dbReference type="NCBI Taxonomy" id="1751298"/>
    <lineage>
        <taxon>Bacteria</taxon>
        <taxon>Bacillati</taxon>
        <taxon>Actinomycetota</taxon>
        <taxon>Actinomycetes</taxon>
        <taxon>Micromonosporales</taxon>
        <taxon>Micromonosporaceae</taxon>
        <taxon>Mangrovihabitans</taxon>
    </lineage>
</organism>
<dbReference type="AlphaFoldDB" id="A0A8J3FPB4"/>
<evidence type="ECO:0008006" key="8">
    <source>
        <dbReference type="Google" id="ProtNLM"/>
    </source>
</evidence>
<reference evidence="6" key="2">
    <citation type="submission" date="2020-09" db="EMBL/GenBank/DDBJ databases">
        <authorList>
            <person name="Sun Q."/>
            <person name="Zhou Y."/>
        </authorList>
    </citation>
    <scope>NUCLEOTIDE SEQUENCE</scope>
    <source>
        <strain evidence="6">CGMCC 4.7299</strain>
    </source>
</reference>
<evidence type="ECO:0000256" key="1">
    <source>
        <dbReference type="SAM" id="MobiDB-lite"/>
    </source>
</evidence>
<feature type="transmembrane region" description="Helical" evidence="2">
    <location>
        <begin position="284"/>
        <end position="306"/>
    </location>
</feature>
<feature type="transmembrane region" description="Helical" evidence="2">
    <location>
        <begin position="221"/>
        <end position="239"/>
    </location>
</feature>
<feature type="region of interest" description="Disordered" evidence="1">
    <location>
        <begin position="614"/>
        <end position="633"/>
    </location>
</feature>
<dbReference type="InterPro" id="IPR052155">
    <property type="entry name" value="Biofilm_reg_signaling"/>
</dbReference>
<dbReference type="Proteomes" id="UP000656042">
    <property type="component" value="Unassembled WGS sequence"/>
</dbReference>
<sequence>MHREFWNSWPLRLTAALAAVSVAVFGVNLAGGPVVPGPLVWLPVPLGAALGAMLAMRASAAPAARSFWRFTAAGMTGVTVSLTLRLIDTLIPGTTLDPVADALHGASALLLSWPLLRLPLGLRNRSERIALWLDVAVLTIAAAVFLWHFAGHRAVHPSTGGVASAAAIMAAGLAGVFLAAKAALSGRQAVPPRALYMNCVAATVGGLGSGIGILLSTRSGADSLEIVNPIASLAIALSARFQSVDRTRSADAAPRRRYSIVPYAAAGAVAVLLVWTSVRDSPDHTLVTAAAVVLIGLVVVRQLVAFRENAVLLDRIAAQEQRFRLLVQNAAEIVSITEPDGTMRYCSPAVATVLGRQPEEVVGTDVSRLVHVEDLPAFRAAVELVMQTPGASTTFQVRFAHADTSWRWLELTTSNLLHEPSIGGRVTNARDVTETRRIQARLSHEATHDALTGLANRALFARCVERSIGDPRPGHHLSVALVDLDDFKVVNDTRGHAAGDALLVAVAERMRRSVRSGDTVARLGGDEFAILFDGLAPEGVDRVLHRIVESLLVPVEVEDELLSVRASFGVADGQPGEDAAGLMHRADMAMYAAKRRDGGGFLRYAPDMAELGSPLRPAVDRGVPPSFTEGDSL</sequence>
<dbReference type="PROSITE" id="PS50113">
    <property type="entry name" value="PAC"/>
    <property type="match status" value="1"/>
</dbReference>
<dbReference type="NCBIfam" id="TIGR00254">
    <property type="entry name" value="GGDEF"/>
    <property type="match status" value="1"/>
</dbReference>
<dbReference type="InterPro" id="IPR000014">
    <property type="entry name" value="PAS"/>
</dbReference>
<dbReference type="RefSeq" id="WP_189080351.1">
    <property type="nucleotide sequence ID" value="NZ_BMMX01000015.1"/>
</dbReference>
<feature type="domain" description="PAC" evidence="4">
    <location>
        <begin position="393"/>
        <end position="444"/>
    </location>
</feature>
<dbReference type="SMART" id="SM00267">
    <property type="entry name" value="GGDEF"/>
    <property type="match status" value="1"/>
</dbReference>
<dbReference type="InterPro" id="IPR043128">
    <property type="entry name" value="Rev_trsase/Diguanyl_cyclase"/>
</dbReference>
<evidence type="ECO:0000313" key="7">
    <source>
        <dbReference type="Proteomes" id="UP000656042"/>
    </source>
</evidence>
<dbReference type="InterPro" id="IPR000700">
    <property type="entry name" value="PAS-assoc_C"/>
</dbReference>
<feature type="transmembrane region" description="Helical" evidence="2">
    <location>
        <begin position="130"/>
        <end position="150"/>
    </location>
</feature>
<dbReference type="PROSITE" id="PS50887">
    <property type="entry name" value="GGDEF"/>
    <property type="match status" value="1"/>
</dbReference>
<dbReference type="Pfam" id="PF00990">
    <property type="entry name" value="GGDEF"/>
    <property type="match status" value="1"/>
</dbReference>
<dbReference type="GO" id="GO:0006355">
    <property type="term" value="P:regulation of DNA-templated transcription"/>
    <property type="evidence" value="ECO:0007669"/>
    <property type="project" value="InterPro"/>
</dbReference>
<gene>
    <name evidence="6" type="ORF">GCM10012284_35640</name>
</gene>
<reference evidence="6" key="1">
    <citation type="journal article" date="2014" name="Int. J. Syst. Evol. Microbiol.">
        <title>Complete genome sequence of Corynebacterium casei LMG S-19264T (=DSM 44701T), isolated from a smear-ripened cheese.</title>
        <authorList>
            <consortium name="US DOE Joint Genome Institute (JGI-PGF)"/>
            <person name="Walter F."/>
            <person name="Albersmeier A."/>
            <person name="Kalinowski J."/>
            <person name="Ruckert C."/>
        </authorList>
    </citation>
    <scope>NUCLEOTIDE SEQUENCE</scope>
    <source>
        <strain evidence="6">CGMCC 4.7299</strain>
    </source>
</reference>
<feature type="transmembrane region" description="Helical" evidence="2">
    <location>
        <begin position="67"/>
        <end position="87"/>
    </location>
</feature>
<feature type="domain" description="PAS" evidence="3">
    <location>
        <begin position="319"/>
        <end position="389"/>
    </location>
</feature>
<feature type="domain" description="GGDEF" evidence="5">
    <location>
        <begin position="475"/>
        <end position="607"/>
    </location>
</feature>
<dbReference type="PANTHER" id="PTHR44757">
    <property type="entry name" value="DIGUANYLATE CYCLASE DGCP"/>
    <property type="match status" value="1"/>
</dbReference>
<evidence type="ECO:0000259" key="3">
    <source>
        <dbReference type="PROSITE" id="PS50112"/>
    </source>
</evidence>
<dbReference type="Gene3D" id="3.30.450.20">
    <property type="entry name" value="PAS domain"/>
    <property type="match status" value="1"/>
</dbReference>
<dbReference type="InterPro" id="IPR000160">
    <property type="entry name" value="GGDEF_dom"/>
</dbReference>
<dbReference type="InterPro" id="IPR029787">
    <property type="entry name" value="Nucleotide_cyclase"/>
</dbReference>
<dbReference type="InterPro" id="IPR013767">
    <property type="entry name" value="PAS_fold"/>
</dbReference>
<dbReference type="NCBIfam" id="TIGR00229">
    <property type="entry name" value="sensory_box"/>
    <property type="match status" value="1"/>
</dbReference>
<proteinExistence type="predicted"/>